<gene>
    <name evidence="1" type="ORF">F6453_2748</name>
</gene>
<evidence type="ECO:0000313" key="2">
    <source>
        <dbReference type="Proteomes" id="UP000469950"/>
    </source>
</evidence>
<protein>
    <submittedName>
        <fullName evidence="1">Uncharacterized protein</fullName>
    </submittedName>
</protein>
<dbReference type="AlphaFoldDB" id="A0A833JNQ9"/>
<sequence length="49" mass="5966">MHEGFWGGLSKNRYEHIHVRFSQAIHGLRNFWKAHPKTLPRHLYWILQA</sequence>
<dbReference type="Proteomes" id="UP000469950">
    <property type="component" value="Unassembled WGS sequence"/>
</dbReference>
<comment type="caution">
    <text evidence="1">The sequence shown here is derived from an EMBL/GenBank/DDBJ whole genome shotgun (WGS) entry which is preliminary data.</text>
</comment>
<accession>A0A833JNQ9</accession>
<name>A0A833JNQ9_MARNT</name>
<proteinExistence type="predicted"/>
<reference evidence="1 2" key="1">
    <citation type="submission" date="2019-10" db="EMBL/GenBank/DDBJ databases">
        <title>Draft genome sequence of Marinobacter hydrocarbonoclasticus NCT7M from the microbiome of the marine copepod.</title>
        <authorList>
            <person name="Nuttall R."/>
            <person name="Sharma G."/>
            <person name="Moisander P."/>
        </authorList>
    </citation>
    <scope>NUCLEOTIDE SEQUENCE [LARGE SCALE GENOMIC DNA]</scope>
    <source>
        <strain evidence="1 2">NCT7M</strain>
    </source>
</reference>
<evidence type="ECO:0000313" key="1">
    <source>
        <dbReference type="EMBL" id="KAE8544918.1"/>
    </source>
</evidence>
<dbReference type="EMBL" id="WBMP01000012">
    <property type="protein sequence ID" value="KAE8544918.1"/>
    <property type="molecule type" value="Genomic_DNA"/>
</dbReference>
<organism evidence="1 2">
    <name type="scientific">Marinobacter nauticus</name>
    <name type="common">Marinobacter hydrocarbonoclasticus</name>
    <name type="synonym">Marinobacter aquaeolei</name>
    <dbReference type="NCBI Taxonomy" id="2743"/>
    <lineage>
        <taxon>Bacteria</taxon>
        <taxon>Pseudomonadati</taxon>
        <taxon>Pseudomonadota</taxon>
        <taxon>Gammaproteobacteria</taxon>
        <taxon>Pseudomonadales</taxon>
        <taxon>Marinobacteraceae</taxon>
        <taxon>Marinobacter</taxon>
    </lineage>
</organism>